<feature type="transmembrane region" description="Helical" evidence="1">
    <location>
        <begin position="26"/>
        <end position="44"/>
    </location>
</feature>
<keyword evidence="3" id="KW-1185">Reference proteome</keyword>
<dbReference type="EMBL" id="AHON02000013">
    <property type="protein sequence ID" value="EKO35514.1"/>
    <property type="molecule type" value="Genomic_DNA"/>
</dbReference>
<dbReference type="AlphaFoldDB" id="A0A0E2BJS8"/>
<keyword evidence="1" id="KW-0812">Transmembrane</keyword>
<dbReference type="Proteomes" id="UP000006329">
    <property type="component" value="Unassembled WGS sequence"/>
</dbReference>
<sequence length="69" mass="8375">MKSRLETIRSGFFICFRDGFENRMQVLLLPAFVFFHFGMIVAFVGFLMRFFIFVLRMILVFPVFVRMFF</sequence>
<keyword evidence="1" id="KW-1133">Transmembrane helix</keyword>
<keyword evidence="1" id="KW-0472">Membrane</keyword>
<name>A0A0E2BJS8_9LEPT</name>
<protein>
    <submittedName>
        <fullName evidence="2">Uncharacterized protein</fullName>
    </submittedName>
</protein>
<evidence type="ECO:0000313" key="2">
    <source>
        <dbReference type="EMBL" id="EKO35514.1"/>
    </source>
</evidence>
<reference evidence="2" key="1">
    <citation type="submission" date="2012-10" db="EMBL/GenBank/DDBJ databases">
        <authorList>
            <person name="Harkins D.M."/>
            <person name="Durkin A.S."/>
            <person name="Brinkac L.M."/>
            <person name="Haft D.H."/>
            <person name="Selengut J.D."/>
            <person name="Sanka R."/>
            <person name="DePew J."/>
            <person name="Purushe J."/>
            <person name="Matthias M.A."/>
            <person name="Vinetz J.M."/>
            <person name="Sutton G.G."/>
            <person name="Nierman W.C."/>
            <person name="Fouts D.E."/>
        </authorList>
    </citation>
    <scope>NUCLEOTIDE SEQUENCE [LARGE SCALE GENOMIC DNA]</scope>
    <source>
        <strain evidence="2">MOR084</strain>
    </source>
</reference>
<evidence type="ECO:0000256" key="1">
    <source>
        <dbReference type="SAM" id="Phobius"/>
    </source>
</evidence>
<comment type="caution">
    <text evidence="2">The sequence shown here is derived from an EMBL/GenBank/DDBJ whole genome shotgun (WGS) entry which is preliminary data.</text>
</comment>
<organism evidence="2 3">
    <name type="scientific">Leptospira santarosai str. MOR084</name>
    <dbReference type="NCBI Taxonomy" id="1049984"/>
    <lineage>
        <taxon>Bacteria</taxon>
        <taxon>Pseudomonadati</taxon>
        <taxon>Spirochaetota</taxon>
        <taxon>Spirochaetia</taxon>
        <taxon>Leptospirales</taxon>
        <taxon>Leptospiraceae</taxon>
        <taxon>Leptospira</taxon>
    </lineage>
</organism>
<proteinExistence type="predicted"/>
<gene>
    <name evidence="2" type="ORF">LEP1GSC179_1065</name>
</gene>
<accession>A0A0E2BJS8</accession>
<evidence type="ECO:0000313" key="3">
    <source>
        <dbReference type="Proteomes" id="UP000006329"/>
    </source>
</evidence>